<dbReference type="EMBL" id="CP003338">
    <property type="protein sequence ID" value="AFC71043.1"/>
    <property type="molecule type" value="Genomic_DNA"/>
</dbReference>
<dbReference type="RefSeq" id="WP_014412572.1">
    <property type="nucleotide sequence ID" value="NC_017058.1"/>
</dbReference>
<dbReference type="AlphaFoldDB" id="H8K700"/>
<keyword evidence="2" id="KW-1185">Reference proteome</keyword>
<reference evidence="2" key="1">
    <citation type="submission" date="2012-02" db="EMBL/GenBank/DDBJ databases">
        <title>Complete genome sequence of Rickettsia australis strain Cutlack.</title>
        <authorList>
            <person name="Johnson S.L."/>
            <person name="Munk A.C."/>
            <person name="Han S."/>
            <person name="Bruce D.C."/>
            <person name="Dasch G.A."/>
        </authorList>
    </citation>
    <scope>NUCLEOTIDE SEQUENCE [LARGE SCALE GENOMIC DNA]</scope>
    <source>
        <strain evidence="2">Cutlack</strain>
    </source>
</reference>
<proteinExistence type="predicted"/>
<sequence length="88" mass="10255">MFSNNNELNINEKYLSHIPAVKTLIAFSYKLLNQEALKKERSNAQDILLEDILIDKITKLNKTKHHFNLDDEDAKEPVCELRDIKNCV</sequence>
<dbReference type="KEGG" id="rau:MC5_03555"/>
<dbReference type="Proteomes" id="UP000007589">
    <property type="component" value="Chromosome"/>
</dbReference>
<accession>H8K700</accession>
<evidence type="ECO:0000313" key="1">
    <source>
        <dbReference type="EMBL" id="AFC71043.1"/>
    </source>
</evidence>
<name>H8K700_RICAC</name>
<protein>
    <submittedName>
        <fullName evidence="1">HsdR family type I site-specific deoxyribonuclease</fullName>
    </submittedName>
</protein>
<evidence type="ECO:0000313" key="2">
    <source>
        <dbReference type="Proteomes" id="UP000007589"/>
    </source>
</evidence>
<organism evidence="1 2">
    <name type="scientific">Rickettsia australis (strain Cutlack)</name>
    <dbReference type="NCBI Taxonomy" id="1105110"/>
    <lineage>
        <taxon>Bacteria</taxon>
        <taxon>Pseudomonadati</taxon>
        <taxon>Pseudomonadota</taxon>
        <taxon>Alphaproteobacteria</taxon>
        <taxon>Rickettsiales</taxon>
        <taxon>Rickettsiaceae</taxon>
        <taxon>Rickettsieae</taxon>
        <taxon>Rickettsia</taxon>
        <taxon>spotted fever group</taxon>
    </lineage>
</organism>
<dbReference type="HOGENOM" id="CLU_2467008_0_0_5"/>
<gene>
    <name evidence="1" type="ordered locus">MC5_03555</name>
</gene>
<dbReference type="REBASE" id="46469">
    <property type="entry name" value="RauCORF3540P"/>
</dbReference>
<dbReference type="STRING" id="1105110.MC5_03555"/>